<dbReference type="AlphaFoldDB" id="A0A1A9UPJ4"/>
<reference evidence="2" key="1">
    <citation type="submission" date="2020-05" db="UniProtKB">
        <authorList>
            <consortium name="EnsemblMetazoa"/>
        </authorList>
    </citation>
    <scope>IDENTIFICATION</scope>
    <source>
        <strain evidence="2">TTRI</strain>
    </source>
</reference>
<keyword evidence="1" id="KW-1133">Transmembrane helix</keyword>
<protein>
    <submittedName>
        <fullName evidence="2">Uncharacterized protein</fullName>
    </submittedName>
</protein>
<organism evidence="2 3">
    <name type="scientific">Glossina austeni</name>
    <name type="common">Savannah tsetse fly</name>
    <dbReference type="NCBI Taxonomy" id="7395"/>
    <lineage>
        <taxon>Eukaryota</taxon>
        <taxon>Metazoa</taxon>
        <taxon>Ecdysozoa</taxon>
        <taxon>Arthropoda</taxon>
        <taxon>Hexapoda</taxon>
        <taxon>Insecta</taxon>
        <taxon>Pterygota</taxon>
        <taxon>Neoptera</taxon>
        <taxon>Endopterygota</taxon>
        <taxon>Diptera</taxon>
        <taxon>Brachycera</taxon>
        <taxon>Muscomorpha</taxon>
        <taxon>Hippoboscoidea</taxon>
        <taxon>Glossinidae</taxon>
        <taxon>Glossina</taxon>
    </lineage>
</organism>
<sequence length="170" mass="19655">MSYTIREFSFIITSYTCIDLMPQPKSDSNKPELKQYSNKVVITFVGDFIAIAMRTYNIFLAIVNVLSFRQLQRAVIVSMAQDFIECYKKSIKLLCESVFCGFVVSCLIAMTKFILKLDFLKVLEKLLEGYKHKSQYMGQPGTHWIGGLKISEQFIEEYIYEVSAAKFEFL</sequence>
<feature type="transmembrane region" description="Helical" evidence="1">
    <location>
        <begin position="40"/>
        <end position="63"/>
    </location>
</feature>
<name>A0A1A9UPJ4_GLOAU</name>
<accession>A0A1A9UPJ4</accession>
<evidence type="ECO:0000256" key="1">
    <source>
        <dbReference type="SAM" id="Phobius"/>
    </source>
</evidence>
<dbReference type="EnsemblMetazoa" id="GAUT011260-RA">
    <property type="protein sequence ID" value="GAUT011260-PA"/>
    <property type="gene ID" value="GAUT011260"/>
</dbReference>
<keyword evidence="1" id="KW-0812">Transmembrane</keyword>
<keyword evidence="3" id="KW-1185">Reference proteome</keyword>
<dbReference type="Proteomes" id="UP000078200">
    <property type="component" value="Unassembled WGS sequence"/>
</dbReference>
<feature type="transmembrane region" description="Helical" evidence="1">
    <location>
        <begin position="93"/>
        <end position="115"/>
    </location>
</feature>
<proteinExistence type="predicted"/>
<evidence type="ECO:0000313" key="3">
    <source>
        <dbReference type="Proteomes" id="UP000078200"/>
    </source>
</evidence>
<dbReference type="VEuPathDB" id="VectorBase:GAUT011260"/>
<evidence type="ECO:0000313" key="2">
    <source>
        <dbReference type="EnsemblMetazoa" id="GAUT011260-PA"/>
    </source>
</evidence>
<keyword evidence="1" id="KW-0472">Membrane</keyword>